<comment type="similarity">
    <text evidence="1">Belongs to the universal ribosomal protein uL29 family.</text>
</comment>
<dbReference type="AlphaFoldDB" id="U6H9X0"/>
<dbReference type="CDD" id="cd00427">
    <property type="entry name" value="Ribosomal_L29_HIP"/>
    <property type="match status" value="1"/>
</dbReference>
<dbReference type="OrthoDB" id="528635at2759"/>
<sequence>MVGIAARELRQKAPKDLQTQLEALKKELAQLRVVRVANGVSSRVSKITQVRKSIARVLTVYNEKRREQARKFFQGKKHKPKDLKFKKTRAIRQRLTLNQRRKMTVRKTKRVQNVPKRKYALMA</sequence>
<evidence type="ECO:0000313" key="4">
    <source>
        <dbReference type="EMBL" id="CDI87444.1"/>
    </source>
</evidence>
<keyword evidence="2 4" id="KW-0689">Ribosomal protein</keyword>
<dbReference type="Proteomes" id="UP000018201">
    <property type="component" value="Unassembled WGS sequence"/>
</dbReference>
<dbReference type="GO" id="GO:0003729">
    <property type="term" value="F:mRNA binding"/>
    <property type="evidence" value="ECO:0007669"/>
    <property type="project" value="TreeGrafter"/>
</dbReference>
<evidence type="ECO:0000256" key="3">
    <source>
        <dbReference type="ARBA" id="ARBA00023274"/>
    </source>
</evidence>
<name>U6H9X0_9EIME</name>
<dbReference type="InterPro" id="IPR045059">
    <property type="entry name" value="Ribosomal_uL29_euk"/>
</dbReference>
<protein>
    <submittedName>
        <fullName evidence="4">Ribosomal protein L35, putative</fullName>
    </submittedName>
</protein>
<dbReference type="Gene3D" id="1.10.287.310">
    <property type="match status" value="1"/>
</dbReference>
<evidence type="ECO:0000256" key="2">
    <source>
        <dbReference type="ARBA" id="ARBA00022980"/>
    </source>
</evidence>
<dbReference type="FunFam" id="1.10.287.310:FF:000002">
    <property type="entry name" value="60S ribosomal protein L35"/>
    <property type="match status" value="1"/>
</dbReference>
<dbReference type="Pfam" id="PF00831">
    <property type="entry name" value="Ribosomal_L29"/>
    <property type="match status" value="1"/>
</dbReference>
<dbReference type="PANTHER" id="PTHR45722:SF2">
    <property type="entry name" value="LARGE RIBOSOMAL SUBUNIT PROTEIN UL29-RELATED"/>
    <property type="match status" value="1"/>
</dbReference>
<dbReference type="GO" id="GO:0000463">
    <property type="term" value="P:maturation of LSU-rRNA from tricistronic rRNA transcript (SSU-rRNA, 5.8S rRNA, LSU-rRNA)"/>
    <property type="evidence" value="ECO:0007669"/>
    <property type="project" value="InterPro"/>
</dbReference>
<dbReference type="EMBL" id="HG697467">
    <property type="protein sequence ID" value="CDI87444.1"/>
    <property type="molecule type" value="Genomic_DNA"/>
</dbReference>
<dbReference type="GO" id="GO:0006412">
    <property type="term" value="P:translation"/>
    <property type="evidence" value="ECO:0007669"/>
    <property type="project" value="InterPro"/>
</dbReference>
<dbReference type="SUPFAM" id="SSF46561">
    <property type="entry name" value="Ribosomal protein L29 (L29p)"/>
    <property type="match status" value="1"/>
</dbReference>
<dbReference type="InterPro" id="IPR036049">
    <property type="entry name" value="Ribosomal_uL29_sf"/>
</dbReference>
<proteinExistence type="inferred from homology"/>
<dbReference type="HAMAP" id="MF_00374">
    <property type="entry name" value="Ribosomal_uL29"/>
    <property type="match status" value="1"/>
</dbReference>
<organism evidence="4 5">
    <name type="scientific">Eimeria praecox</name>
    <dbReference type="NCBI Taxonomy" id="51316"/>
    <lineage>
        <taxon>Eukaryota</taxon>
        <taxon>Sar</taxon>
        <taxon>Alveolata</taxon>
        <taxon>Apicomplexa</taxon>
        <taxon>Conoidasida</taxon>
        <taxon>Coccidia</taxon>
        <taxon>Eucoccidiorida</taxon>
        <taxon>Eimeriorina</taxon>
        <taxon>Eimeriidae</taxon>
        <taxon>Eimeria</taxon>
    </lineage>
</organism>
<accession>U6H9X0</accession>
<gene>
    <name evidence="4" type="ORF">EPH_0076040</name>
</gene>
<evidence type="ECO:0000313" key="5">
    <source>
        <dbReference type="Proteomes" id="UP000018201"/>
    </source>
</evidence>
<keyword evidence="3" id="KW-0687">Ribonucleoprotein</keyword>
<evidence type="ECO:0000256" key="1">
    <source>
        <dbReference type="ARBA" id="ARBA00009254"/>
    </source>
</evidence>
<dbReference type="NCBIfam" id="TIGR00012">
    <property type="entry name" value="L29"/>
    <property type="match status" value="1"/>
</dbReference>
<dbReference type="PANTHER" id="PTHR45722">
    <property type="entry name" value="60S RIBOSOMAL PROTEIN L35"/>
    <property type="match status" value="1"/>
</dbReference>
<dbReference type="InterPro" id="IPR001854">
    <property type="entry name" value="Ribosomal_uL29"/>
</dbReference>
<dbReference type="GO" id="GO:0022625">
    <property type="term" value="C:cytosolic large ribosomal subunit"/>
    <property type="evidence" value="ECO:0007669"/>
    <property type="project" value="InterPro"/>
</dbReference>
<keyword evidence="5" id="KW-1185">Reference proteome</keyword>
<reference evidence="4" key="2">
    <citation type="submission" date="2013-10" db="EMBL/GenBank/DDBJ databases">
        <authorList>
            <person name="Aslett M."/>
        </authorList>
    </citation>
    <scope>NUCLEOTIDE SEQUENCE [LARGE SCALE GENOMIC DNA]</scope>
    <source>
        <strain evidence="4">Houghton</strain>
    </source>
</reference>
<dbReference type="VEuPathDB" id="ToxoDB:EPH_0076040"/>
<dbReference type="GO" id="GO:0003735">
    <property type="term" value="F:structural constituent of ribosome"/>
    <property type="evidence" value="ECO:0007669"/>
    <property type="project" value="InterPro"/>
</dbReference>
<reference evidence="4" key="1">
    <citation type="submission" date="2013-10" db="EMBL/GenBank/DDBJ databases">
        <title>Genomic analysis of the causative agents of coccidiosis in chickens.</title>
        <authorList>
            <person name="Reid A.J."/>
            <person name="Blake D."/>
            <person name="Billington K."/>
            <person name="Browne H."/>
            <person name="Dunn M."/>
            <person name="Hung S."/>
            <person name="Kawahara F."/>
            <person name="Miranda-Saavedra D."/>
            <person name="Mourier T."/>
            <person name="Nagra H."/>
            <person name="Otto T.D."/>
            <person name="Rawlings N."/>
            <person name="Sanchez A."/>
            <person name="Sanders M."/>
            <person name="Subramaniam C."/>
            <person name="Tay Y."/>
            <person name="Dear P."/>
            <person name="Doerig C."/>
            <person name="Gruber A."/>
            <person name="Parkinson J."/>
            <person name="Shirley M."/>
            <person name="Wan K.L."/>
            <person name="Berriman M."/>
            <person name="Tomley F."/>
            <person name="Pain A."/>
        </authorList>
    </citation>
    <scope>NUCLEOTIDE SEQUENCE [LARGE SCALE GENOMIC DNA]</scope>
    <source>
        <strain evidence="4">Houghton</strain>
    </source>
</reference>
<dbReference type="Gene3D" id="6.10.250.3450">
    <property type="match status" value="1"/>
</dbReference>